<feature type="signal peptide" evidence="2">
    <location>
        <begin position="1"/>
        <end position="18"/>
    </location>
</feature>
<accession>A0A7I8X6C6</accession>
<evidence type="ECO:0000256" key="1">
    <source>
        <dbReference type="PROSITE-ProRule" id="PRU01005"/>
    </source>
</evidence>
<feature type="disulfide bond" evidence="1">
    <location>
        <begin position="156"/>
        <end position="190"/>
    </location>
</feature>
<evidence type="ECO:0000313" key="4">
    <source>
        <dbReference type="EMBL" id="CAD5231870.1"/>
    </source>
</evidence>
<dbReference type="PANTHER" id="PTHR21724:SF109">
    <property type="entry name" value="SHKT DOMAIN-CONTAINING PROTEIN"/>
    <property type="match status" value="1"/>
</dbReference>
<evidence type="ECO:0000256" key="2">
    <source>
        <dbReference type="SAM" id="SignalP"/>
    </source>
</evidence>
<dbReference type="AlphaFoldDB" id="A0A7I8X6C6"/>
<dbReference type="Proteomes" id="UP000659654">
    <property type="component" value="Unassembled WGS sequence"/>
</dbReference>
<keyword evidence="1" id="KW-1015">Disulfide bond</keyword>
<comment type="caution">
    <text evidence="1">Lacks conserved residue(s) required for the propagation of feature annotation.</text>
</comment>
<sequence length="201" mass="23199">MSLWILCLYSHLIPELYAVLPFPLLDLNLPLNDEVECMDYSTDCADKKGLCKNEAFKEIMYTKCAKTCQVCGEIIKDDDPLYNVNIQDARHVDYETNWKYPRMDTDKSYSLENYGHSEEIRSESIEAPNINHLILRPPPSPPIKHKPRKIAVQKPCFDVAPNCFYLKSLCFNKFYLPVMQNNCRRTCGFCSMGSPSAVRQI</sequence>
<dbReference type="PANTHER" id="PTHR21724">
    <property type="entry name" value="SHKT DOMAIN-CONTAINING PROTEIN"/>
    <property type="match status" value="1"/>
</dbReference>
<dbReference type="EMBL" id="CAJFDI010000005">
    <property type="protein sequence ID" value="CAD5231870.1"/>
    <property type="molecule type" value="Genomic_DNA"/>
</dbReference>
<reference evidence="4" key="1">
    <citation type="submission" date="2020-09" db="EMBL/GenBank/DDBJ databases">
        <authorList>
            <person name="Kikuchi T."/>
        </authorList>
    </citation>
    <scope>NUCLEOTIDE SEQUENCE</scope>
    <source>
        <strain evidence="4">Ka4C1</strain>
    </source>
</reference>
<feature type="domain" description="ShKT" evidence="3">
    <location>
        <begin position="156"/>
        <end position="190"/>
    </location>
</feature>
<proteinExistence type="predicted"/>
<comment type="caution">
    <text evidence="4">The sequence shown here is derived from an EMBL/GenBank/DDBJ whole genome shotgun (WGS) entry which is preliminary data.</text>
</comment>
<keyword evidence="5" id="KW-1185">Reference proteome</keyword>
<feature type="domain" description="ShKT" evidence="3">
    <location>
        <begin position="37"/>
        <end position="71"/>
    </location>
</feature>
<protein>
    <submittedName>
        <fullName evidence="4">(pine wood nematode) hypothetical protein</fullName>
    </submittedName>
</protein>
<dbReference type="EMBL" id="CAJFCV020000005">
    <property type="protein sequence ID" value="CAG9123400.1"/>
    <property type="molecule type" value="Genomic_DNA"/>
</dbReference>
<dbReference type="Pfam" id="PF01549">
    <property type="entry name" value="ShK"/>
    <property type="match status" value="2"/>
</dbReference>
<dbReference type="PROSITE" id="PS51670">
    <property type="entry name" value="SHKT"/>
    <property type="match status" value="2"/>
</dbReference>
<feature type="chain" id="PRO_5036204476" evidence="2">
    <location>
        <begin position="19"/>
        <end position="201"/>
    </location>
</feature>
<dbReference type="Gene3D" id="1.10.10.1940">
    <property type="match status" value="1"/>
</dbReference>
<name>A0A7I8X6C6_BURXY</name>
<gene>
    <name evidence="4" type="ORF">BXYJ_LOCUS11961</name>
</gene>
<evidence type="ECO:0000259" key="3">
    <source>
        <dbReference type="PROSITE" id="PS51670"/>
    </source>
</evidence>
<dbReference type="OrthoDB" id="5855340at2759"/>
<organism evidence="4 5">
    <name type="scientific">Bursaphelenchus xylophilus</name>
    <name type="common">Pinewood nematode worm</name>
    <name type="synonym">Aphelenchoides xylophilus</name>
    <dbReference type="NCBI Taxonomy" id="6326"/>
    <lineage>
        <taxon>Eukaryota</taxon>
        <taxon>Metazoa</taxon>
        <taxon>Ecdysozoa</taxon>
        <taxon>Nematoda</taxon>
        <taxon>Chromadorea</taxon>
        <taxon>Rhabditida</taxon>
        <taxon>Tylenchina</taxon>
        <taxon>Tylenchomorpha</taxon>
        <taxon>Aphelenchoidea</taxon>
        <taxon>Aphelenchoididae</taxon>
        <taxon>Bursaphelenchus</taxon>
    </lineage>
</organism>
<dbReference type="Gene3D" id="1.10.10.1870">
    <property type="entry name" value="ShTK domain-like"/>
    <property type="match status" value="1"/>
</dbReference>
<feature type="disulfide bond" evidence="1">
    <location>
        <begin position="37"/>
        <end position="71"/>
    </location>
</feature>
<evidence type="ECO:0000313" key="5">
    <source>
        <dbReference type="Proteomes" id="UP000659654"/>
    </source>
</evidence>
<keyword evidence="2" id="KW-0732">Signal</keyword>
<dbReference type="InterPro" id="IPR003582">
    <property type="entry name" value="ShKT_dom"/>
</dbReference>
<dbReference type="Proteomes" id="UP000582659">
    <property type="component" value="Unassembled WGS sequence"/>
</dbReference>
<dbReference type="SMART" id="SM00254">
    <property type="entry name" value="ShKT"/>
    <property type="match status" value="2"/>
</dbReference>